<dbReference type="EMBL" id="JACIFF010000003">
    <property type="protein sequence ID" value="MBB4078956.1"/>
    <property type="molecule type" value="Genomic_DNA"/>
</dbReference>
<evidence type="ECO:0000313" key="8">
    <source>
        <dbReference type="EMBL" id="MBB4078956.1"/>
    </source>
</evidence>
<feature type="domain" description="Ribosome recycling factor" evidence="7">
    <location>
        <begin position="23"/>
        <end position="185"/>
    </location>
</feature>
<dbReference type="Gene3D" id="1.10.132.20">
    <property type="entry name" value="Ribosome-recycling factor"/>
    <property type="match status" value="1"/>
</dbReference>
<evidence type="ECO:0000256" key="3">
    <source>
        <dbReference type="ARBA" id="ARBA00022490"/>
    </source>
</evidence>
<protein>
    <recommendedName>
        <fullName evidence="6">Ribosome-recycling factor</fullName>
        <shortName evidence="6">RRF</shortName>
    </recommendedName>
    <alternativeName>
        <fullName evidence="6">Ribosome-releasing factor</fullName>
    </alternativeName>
</protein>
<evidence type="ECO:0000256" key="1">
    <source>
        <dbReference type="ARBA" id="ARBA00004496"/>
    </source>
</evidence>
<organism evidence="8 9">
    <name type="scientific">Neolewinella aquimaris</name>
    <dbReference type="NCBI Taxonomy" id="1835722"/>
    <lineage>
        <taxon>Bacteria</taxon>
        <taxon>Pseudomonadati</taxon>
        <taxon>Bacteroidota</taxon>
        <taxon>Saprospiria</taxon>
        <taxon>Saprospirales</taxon>
        <taxon>Lewinellaceae</taxon>
        <taxon>Neolewinella</taxon>
    </lineage>
</organism>
<evidence type="ECO:0000256" key="6">
    <source>
        <dbReference type="HAMAP-Rule" id="MF_00040"/>
    </source>
</evidence>
<proteinExistence type="inferred from homology"/>
<keyword evidence="9" id="KW-1185">Reference proteome</keyword>
<keyword evidence="4 6" id="KW-0648">Protein biosynthesis</keyword>
<dbReference type="Pfam" id="PF01765">
    <property type="entry name" value="RRF"/>
    <property type="match status" value="1"/>
</dbReference>
<evidence type="ECO:0000256" key="2">
    <source>
        <dbReference type="ARBA" id="ARBA00005912"/>
    </source>
</evidence>
<comment type="similarity">
    <text evidence="2 6">Belongs to the RRF family.</text>
</comment>
<dbReference type="InterPro" id="IPR036191">
    <property type="entry name" value="RRF_sf"/>
</dbReference>
<evidence type="ECO:0000259" key="7">
    <source>
        <dbReference type="Pfam" id="PF01765"/>
    </source>
</evidence>
<dbReference type="GO" id="GO:0006415">
    <property type="term" value="P:translational termination"/>
    <property type="evidence" value="ECO:0007669"/>
    <property type="project" value="UniProtKB-UniRule"/>
</dbReference>
<dbReference type="PANTHER" id="PTHR20982:SF3">
    <property type="entry name" value="MITOCHONDRIAL RIBOSOME RECYCLING FACTOR PSEUDO 1"/>
    <property type="match status" value="1"/>
</dbReference>
<dbReference type="CDD" id="cd00520">
    <property type="entry name" value="RRF"/>
    <property type="match status" value="1"/>
</dbReference>
<comment type="subcellular location">
    <subcellularLocation>
        <location evidence="1 6">Cytoplasm</location>
    </subcellularLocation>
</comment>
<dbReference type="Gene3D" id="3.30.1360.40">
    <property type="match status" value="1"/>
</dbReference>
<dbReference type="GO" id="GO:0005737">
    <property type="term" value="C:cytoplasm"/>
    <property type="evidence" value="ECO:0007669"/>
    <property type="project" value="UniProtKB-SubCell"/>
</dbReference>
<sequence>MEDLLSDQLEESKMLMEEAIEHLERELVKVRTGKASPAMLHGIMVNYYGTPTPINQTASISTADSRTITIQPFDKSNLGTIEKAIFEANLGVTPQNDGQLIRINVPPLTTERRQQLAKVVKAEGEEAKISIRNARRDAMESIKKEVKNGYPEDAGKRMEERVQGWTDTLSKKVEDIVENKEKEVMTL</sequence>
<evidence type="ECO:0000256" key="5">
    <source>
        <dbReference type="ARBA" id="ARBA00025050"/>
    </source>
</evidence>
<dbReference type="PANTHER" id="PTHR20982">
    <property type="entry name" value="RIBOSOME RECYCLING FACTOR"/>
    <property type="match status" value="1"/>
</dbReference>
<dbReference type="NCBIfam" id="TIGR00496">
    <property type="entry name" value="frr"/>
    <property type="match status" value="1"/>
</dbReference>
<dbReference type="InterPro" id="IPR023584">
    <property type="entry name" value="Ribosome_recyc_fac_dom"/>
</dbReference>
<dbReference type="FunFam" id="1.10.132.20:FF:000001">
    <property type="entry name" value="Ribosome-recycling factor"/>
    <property type="match status" value="1"/>
</dbReference>
<dbReference type="RefSeq" id="WP_183495203.1">
    <property type="nucleotide sequence ID" value="NZ_JACIFF010000003.1"/>
</dbReference>
<comment type="function">
    <text evidence="5 6">Responsible for the release of ribosomes from messenger RNA at the termination of protein biosynthesis. May increase the efficiency of translation by recycling ribosomes from one round of translation to another.</text>
</comment>
<accession>A0A840EDD9</accession>
<evidence type="ECO:0000313" key="9">
    <source>
        <dbReference type="Proteomes" id="UP000576209"/>
    </source>
</evidence>
<gene>
    <name evidence="6" type="primary">frr</name>
    <name evidence="8" type="ORF">GGR28_001573</name>
</gene>
<evidence type="ECO:0000256" key="4">
    <source>
        <dbReference type="ARBA" id="ARBA00022917"/>
    </source>
</evidence>
<dbReference type="InterPro" id="IPR002661">
    <property type="entry name" value="Ribosome_recyc_fac"/>
</dbReference>
<comment type="caution">
    <text evidence="8">The sequence shown here is derived from an EMBL/GenBank/DDBJ whole genome shotgun (WGS) entry which is preliminary data.</text>
</comment>
<keyword evidence="3 6" id="KW-0963">Cytoplasm</keyword>
<reference evidence="8 9" key="1">
    <citation type="submission" date="2020-08" db="EMBL/GenBank/DDBJ databases">
        <title>Genomic Encyclopedia of Type Strains, Phase IV (KMG-IV): sequencing the most valuable type-strain genomes for metagenomic binning, comparative biology and taxonomic classification.</title>
        <authorList>
            <person name="Goeker M."/>
        </authorList>
    </citation>
    <scope>NUCLEOTIDE SEQUENCE [LARGE SCALE GENOMIC DNA]</scope>
    <source>
        <strain evidence="8 9">DSM 105137</strain>
    </source>
</reference>
<dbReference type="HAMAP" id="MF_00040">
    <property type="entry name" value="RRF"/>
    <property type="match status" value="1"/>
</dbReference>
<dbReference type="GO" id="GO:0043023">
    <property type="term" value="F:ribosomal large subunit binding"/>
    <property type="evidence" value="ECO:0007669"/>
    <property type="project" value="TreeGrafter"/>
</dbReference>
<dbReference type="Proteomes" id="UP000576209">
    <property type="component" value="Unassembled WGS sequence"/>
</dbReference>
<dbReference type="AlphaFoldDB" id="A0A840EDD9"/>
<name>A0A840EDD9_9BACT</name>
<dbReference type="FunFam" id="3.30.1360.40:FF:000001">
    <property type="entry name" value="Ribosome-recycling factor"/>
    <property type="match status" value="1"/>
</dbReference>
<dbReference type="SUPFAM" id="SSF55194">
    <property type="entry name" value="Ribosome recycling factor, RRF"/>
    <property type="match status" value="1"/>
</dbReference>